<organism evidence="1 2">
    <name type="scientific">Dictyostelium firmibasis</name>
    <dbReference type="NCBI Taxonomy" id="79012"/>
    <lineage>
        <taxon>Eukaryota</taxon>
        <taxon>Amoebozoa</taxon>
        <taxon>Evosea</taxon>
        <taxon>Eumycetozoa</taxon>
        <taxon>Dictyostelia</taxon>
        <taxon>Dictyosteliales</taxon>
        <taxon>Dictyosteliaceae</taxon>
        <taxon>Dictyostelium</taxon>
    </lineage>
</organism>
<sequence>MLVVENITYRIGLDVSNYIIGCIEKDGKEEDEDDSLNIYLVLLLYNRWDTSLSCYQKKYKKKIIDSICKENNQMIFLDGFSIKKKQFSSILSLLIDNGQLDFPFFVAIAHFLNSSSENRPTENLISIFEDTRIGYDVLVQLIILMKKEFPTLIKSQDVSDFVTNILFRQNLFIPKFLRFKIKTVFRIDEDQYINQLGQDEFNLLGLYNKYFGYLIVKDRNDSDDIEFFLKDYLFHNIEKSKVKQLFIKEKLHYLIQILNINSINRYLLPLFKEKCEKSQTYQLKLKYYSIAPSFSSSASNFNSTSPSIEPIFEDVLIKDIIFHYVECKSTTFFQKLQLSLVCKKFSSIVKSIINHSKNNPIAITNFKFLNRTRDFVQTISSTSKLLFTPSLVKNLKINIAISENKDFKTFNILEKFESLETLQLIHYHEPLNQTFTFLNWRLSKPNNKLKKITFIFNEIIGEKFCSVIQSFKFLKNKFGKKVEILIETNDLIYIQDLIMDSLSGGLNIKVKDFNKLSVPLFSYFEEGFVKSPGATSIKKLCLIVESLNGDSENIIRYLKKHYSLLGWKNTTPGELPFQLLESLELQIYHPNSIRYCDLFEIFKFFGNKITSNLKEIIISKHTYITMDVKRYLEITFKLISNNPQYSNISKITVNNFFSHNQAHWKSINSHSFVQSFCNENSSFTIEFFRLPPQLTLSSGGNKRKFGEIEPTAILSNQNNDDSDHFKI</sequence>
<gene>
    <name evidence="1" type="ORF">RB653_000808</name>
</gene>
<comment type="caution">
    <text evidence="1">The sequence shown here is derived from an EMBL/GenBank/DDBJ whole genome shotgun (WGS) entry which is preliminary data.</text>
</comment>
<keyword evidence="2" id="KW-1185">Reference proteome</keyword>
<evidence type="ECO:0000313" key="1">
    <source>
        <dbReference type="EMBL" id="KAK5580784.1"/>
    </source>
</evidence>
<reference evidence="1 2" key="1">
    <citation type="submission" date="2023-11" db="EMBL/GenBank/DDBJ databases">
        <title>Dfirmibasis_genome.</title>
        <authorList>
            <person name="Edelbroek B."/>
            <person name="Kjellin J."/>
            <person name="Jerlstrom-Hultqvist J."/>
            <person name="Soderbom F."/>
        </authorList>
    </citation>
    <scope>NUCLEOTIDE SEQUENCE [LARGE SCALE GENOMIC DNA]</scope>
    <source>
        <strain evidence="1 2">TNS-C-14</strain>
    </source>
</reference>
<dbReference type="Proteomes" id="UP001344447">
    <property type="component" value="Unassembled WGS sequence"/>
</dbReference>
<evidence type="ECO:0000313" key="2">
    <source>
        <dbReference type="Proteomes" id="UP001344447"/>
    </source>
</evidence>
<name>A0AAN7TVU8_9MYCE</name>
<dbReference type="AlphaFoldDB" id="A0AAN7TVU8"/>
<dbReference type="EMBL" id="JAVFKY010000002">
    <property type="protein sequence ID" value="KAK5580784.1"/>
    <property type="molecule type" value="Genomic_DNA"/>
</dbReference>
<protein>
    <submittedName>
        <fullName evidence="1">Uncharacterized protein</fullName>
    </submittedName>
</protein>
<proteinExistence type="predicted"/>
<accession>A0AAN7TVU8</accession>